<protein>
    <recommendedName>
        <fullName evidence="2">Cupin type-2 domain-containing protein</fullName>
    </recommendedName>
</protein>
<dbReference type="Gene3D" id="2.60.120.10">
    <property type="entry name" value="Jelly Rolls"/>
    <property type="match status" value="1"/>
</dbReference>
<dbReference type="InterPro" id="IPR014710">
    <property type="entry name" value="RmlC-like_jellyroll"/>
</dbReference>
<evidence type="ECO:0000313" key="3">
    <source>
        <dbReference type="EMBL" id="GAN53099.1"/>
    </source>
</evidence>
<feature type="chain" id="PRO_5002307891" description="Cupin type-2 domain-containing protein" evidence="1">
    <location>
        <begin position="20"/>
        <end position="138"/>
    </location>
</feature>
<dbReference type="Proteomes" id="UP000032679">
    <property type="component" value="Unassembled WGS sequence"/>
</dbReference>
<reference evidence="3 4" key="1">
    <citation type="submission" date="2012-10" db="EMBL/GenBank/DDBJ databases">
        <title>Genome sequencing of Tanticharoenia sakaeratensis NBRC 103193.</title>
        <authorList>
            <person name="Azuma Y."/>
            <person name="Hadano H."/>
            <person name="Hirakawa H."/>
            <person name="Matsushita K."/>
        </authorList>
    </citation>
    <scope>NUCLEOTIDE SEQUENCE [LARGE SCALE GENOMIC DNA]</scope>
    <source>
        <strain evidence="3 4">NBRC 103193</strain>
    </source>
</reference>
<dbReference type="EMBL" id="BALE01000005">
    <property type="protein sequence ID" value="GAN53099.1"/>
    <property type="molecule type" value="Genomic_DNA"/>
</dbReference>
<feature type="signal peptide" evidence="1">
    <location>
        <begin position="1"/>
        <end position="19"/>
    </location>
</feature>
<dbReference type="InterPro" id="IPR011051">
    <property type="entry name" value="RmlC_Cupin_sf"/>
</dbReference>
<evidence type="ECO:0000313" key="4">
    <source>
        <dbReference type="Proteomes" id="UP000032679"/>
    </source>
</evidence>
<dbReference type="AlphaFoldDB" id="A0A0D6MHH9"/>
<name>A0A0D6MHH9_9PROT</name>
<gene>
    <name evidence="3" type="ORF">Tasa_005_014</name>
</gene>
<evidence type="ECO:0000256" key="1">
    <source>
        <dbReference type="SAM" id="SignalP"/>
    </source>
</evidence>
<accession>A0A0D6MHH9</accession>
<sequence>MRLRHMVLLSMLLNGAAHAQVRHLAADPGKAIWPGIVVQEGPSGGRLSIARFTVAPGRSDPPSHMRHAEEWFLIESGHGTVWLDGQASSVGPGDVVRVAAPVVRRIAAAPDGAMVFEAITNPAFSLDDYVPDGQTPRD</sequence>
<comment type="caution">
    <text evidence="3">The sequence shown here is derived from an EMBL/GenBank/DDBJ whole genome shotgun (WGS) entry which is preliminary data.</text>
</comment>
<dbReference type="STRING" id="1231623.Tasa_005_014"/>
<keyword evidence="1" id="KW-0732">Signal</keyword>
<organism evidence="3 4">
    <name type="scientific">Tanticharoenia sakaeratensis NBRC 103193</name>
    <dbReference type="NCBI Taxonomy" id="1231623"/>
    <lineage>
        <taxon>Bacteria</taxon>
        <taxon>Pseudomonadati</taxon>
        <taxon>Pseudomonadota</taxon>
        <taxon>Alphaproteobacteria</taxon>
        <taxon>Acetobacterales</taxon>
        <taxon>Acetobacteraceae</taxon>
        <taxon>Tanticharoenia</taxon>
    </lineage>
</organism>
<dbReference type="Pfam" id="PF07883">
    <property type="entry name" value="Cupin_2"/>
    <property type="match status" value="1"/>
</dbReference>
<keyword evidence="4" id="KW-1185">Reference proteome</keyword>
<proteinExistence type="predicted"/>
<dbReference type="SUPFAM" id="SSF51182">
    <property type="entry name" value="RmlC-like cupins"/>
    <property type="match status" value="1"/>
</dbReference>
<evidence type="ECO:0000259" key="2">
    <source>
        <dbReference type="Pfam" id="PF07883"/>
    </source>
</evidence>
<feature type="domain" description="Cupin type-2" evidence="2">
    <location>
        <begin position="51"/>
        <end position="116"/>
    </location>
</feature>
<dbReference type="InterPro" id="IPR013096">
    <property type="entry name" value="Cupin_2"/>
</dbReference>